<dbReference type="InterPro" id="IPR011659">
    <property type="entry name" value="WD40"/>
</dbReference>
<dbReference type="Proteomes" id="UP000005551">
    <property type="component" value="Unassembled WGS sequence"/>
</dbReference>
<dbReference type="InterPro" id="IPR011042">
    <property type="entry name" value="6-blade_b-propeller_TolB-like"/>
</dbReference>
<organism evidence="5 6">
    <name type="scientific">Nitritalea halalkaliphila LW7</name>
    <dbReference type="NCBI Taxonomy" id="1189621"/>
    <lineage>
        <taxon>Bacteria</taxon>
        <taxon>Pseudomonadati</taxon>
        <taxon>Bacteroidota</taxon>
        <taxon>Cytophagia</taxon>
        <taxon>Cytophagales</taxon>
        <taxon>Cyclobacteriaceae</taxon>
        <taxon>Nitritalea</taxon>
    </lineage>
</organism>
<keyword evidence="2" id="KW-0645">Protease</keyword>
<reference evidence="5 6" key="1">
    <citation type="submission" date="2012-05" db="EMBL/GenBank/DDBJ databases">
        <title>Genome sequence of Nitritalea halalkaliphila LW7.</title>
        <authorList>
            <person name="Jangir P.K."/>
            <person name="Singh A."/>
            <person name="Shivaji S."/>
            <person name="Sharma R."/>
        </authorList>
    </citation>
    <scope>NUCLEOTIDE SEQUENCE [LARGE SCALE GENOMIC DNA]</scope>
    <source>
        <strain evidence="5 6">LW7</strain>
    </source>
</reference>
<sequence length="690" mass="77580">MHDKRLLPIFWETNRTPMHLNPLNFYRAGLLAVGLFFCGAGLALAQSPSAGTKTLQLEDHLDLISVSNPQLSPDGKELIYTRGWVDKVNDSRKSELYIMDADGSRNRFFAKGSSPLWSPDGKKVAFLAAGEPSGSQIFIKHRDLEGQTQLTRLERSPSSMVWSPDGKHIAFTMLVPNAEALSIKLPARPKGAKWLEGPRVIDKLTYRRDRVGFLEDGYTQIFIVPTDGGRPRQMTTGPYNHGSLSWTPDSKEILFSSYREENAEYAYRQSEIYAVKVEDQSVRQLTKRNGIDRSPLVSPNGKLVAYVGYDWTDDTYIENRLYVMDIDGGSPRELAVDFDRSPSDLMWAPDNSGVYFNADYNGTRNLYFAPLRGGHRAITSGNHMLTVGSISQDGLAAAVMTDFYRPAELYTFRLNNPKLTPLTAFNSSLLTDVQLGEVKEINYTSTDELAVQGWLVHPPNFDPAKKYPMILVIHGGPHGMYNVGFNFTWQHHAAEGYLVLYTNPRGSSGYGSAFGNAIKNAYPGKDYDDLMKGVDEALKLGYVDERNLFVYGGSGGGVLTSWIVGQTDRFAAASVNFPVTNWLSFVGTTDGVSWYKNFAKFPWEDPSEHLQRSPLMYVGNVRTPTMLMCGEEDLRTPIAQTEEYYQALKMLEVPTVMIRFRNEFHGTGSVPSNYLRTQLYLYAWFDQYKR</sequence>
<dbReference type="PANTHER" id="PTHR42776:SF27">
    <property type="entry name" value="DIPEPTIDYL PEPTIDASE FAMILY MEMBER 6"/>
    <property type="match status" value="1"/>
</dbReference>
<dbReference type="InterPro" id="IPR029058">
    <property type="entry name" value="AB_hydrolase_fold"/>
</dbReference>
<dbReference type="PANTHER" id="PTHR42776">
    <property type="entry name" value="SERINE PEPTIDASE S9 FAMILY MEMBER"/>
    <property type="match status" value="1"/>
</dbReference>
<evidence type="ECO:0000256" key="1">
    <source>
        <dbReference type="ARBA" id="ARBA00022801"/>
    </source>
</evidence>
<proteinExistence type="predicted"/>
<dbReference type="InterPro" id="IPR001375">
    <property type="entry name" value="Peptidase_S9_cat"/>
</dbReference>
<dbReference type="AlphaFoldDB" id="I5C9A9"/>
<evidence type="ECO:0000313" key="6">
    <source>
        <dbReference type="Proteomes" id="UP000005551"/>
    </source>
</evidence>
<comment type="caution">
    <text evidence="5">The sequence shown here is derived from an EMBL/GenBank/DDBJ whole genome shotgun (WGS) entry which is preliminary data.</text>
</comment>
<evidence type="ECO:0000256" key="2">
    <source>
        <dbReference type="ARBA" id="ARBA00022825"/>
    </source>
</evidence>
<dbReference type="SUPFAM" id="SSF53474">
    <property type="entry name" value="alpha/beta-Hydrolases"/>
    <property type="match status" value="1"/>
</dbReference>
<dbReference type="STRING" id="1189621.A3SI_03433"/>
<dbReference type="PATRIC" id="fig|1189621.3.peg.718"/>
<gene>
    <name evidence="5" type="ORF">A3SI_03433</name>
</gene>
<feature type="domain" description="Dipeptidylpeptidase IV N-terminal" evidence="4">
    <location>
        <begin position="215"/>
        <end position="304"/>
    </location>
</feature>
<evidence type="ECO:0000313" key="5">
    <source>
        <dbReference type="EMBL" id="EIM78411.1"/>
    </source>
</evidence>
<dbReference type="EMBL" id="AJYA01000006">
    <property type="protein sequence ID" value="EIM78411.1"/>
    <property type="molecule type" value="Genomic_DNA"/>
</dbReference>
<dbReference type="Gene3D" id="2.120.10.30">
    <property type="entry name" value="TolB, C-terminal domain"/>
    <property type="match status" value="3"/>
</dbReference>
<dbReference type="GO" id="GO:0004252">
    <property type="term" value="F:serine-type endopeptidase activity"/>
    <property type="evidence" value="ECO:0007669"/>
    <property type="project" value="TreeGrafter"/>
</dbReference>
<feature type="domain" description="Peptidase S9 prolyl oligopeptidase catalytic" evidence="3">
    <location>
        <begin position="485"/>
        <end position="688"/>
    </location>
</feature>
<name>I5C9A9_9BACT</name>
<dbReference type="Pfam" id="PF00326">
    <property type="entry name" value="Peptidase_S9"/>
    <property type="match status" value="1"/>
</dbReference>
<dbReference type="Pfam" id="PF07676">
    <property type="entry name" value="PD40"/>
    <property type="match status" value="2"/>
</dbReference>
<keyword evidence="6" id="KW-1185">Reference proteome</keyword>
<dbReference type="SUPFAM" id="SSF82171">
    <property type="entry name" value="DPP6 N-terminal domain-like"/>
    <property type="match status" value="1"/>
</dbReference>
<dbReference type="InterPro" id="IPR002469">
    <property type="entry name" value="Peptidase_S9B_N"/>
</dbReference>
<keyword evidence="2" id="KW-0720">Serine protease</keyword>
<dbReference type="Pfam" id="PF00930">
    <property type="entry name" value="DPPIV_N"/>
    <property type="match status" value="1"/>
</dbReference>
<accession>I5C9A9</accession>
<protein>
    <submittedName>
        <fullName evidence="5">Putative S9C family serine peptidase</fullName>
    </submittedName>
</protein>
<evidence type="ECO:0000259" key="3">
    <source>
        <dbReference type="Pfam" id="PF00326"/>
    </source>
</evidence>
<dbReference type="Gene3D" id="3.40.50.1820">
    <property type="entry name" value="alpha/beta hydrolase"/>
    <property type="match status" value="1"/>
</dbReference>
<keyword evidence="1" id="KW-0378">Hydrolase</keyword>
<evidence type="ECO:0000259" key="4">
    <source>
        <dbReference type="Pfam" id="PF00930"/>
    </source>
</evidence>
<dbReference type="GO" id="GO:0006508">
    <property type="term" value="P:proteolysis"/>
    <property type="evidence" value="ECO:0007669"/>
    <property type="project" value="InterPro"/>
</dbReference>